<keyword evidence="3" id="KW-1185">Reference proteome</keyword>
<evidence type="ECO:0000313" key="3">
    <source>
        <dbReference type="Proteomes" id="UP001176961"/>
    </source>
</evidence>
<proteinExistence type="predicted"/>
<feature type="chain" id="PRO_5041288099" evidence="1">
    <location>
        <begin position="25"/>
        <end position="131"/>
    </location>
</feature>
<dbReference type="Proteomes" id="UP001176961">
    <property type="component" value="Unassembled WGS sequence"/>
</dbReference>
<organism evidence="2 3">
    <name type="scientific">Cylicocyclus nassatus</name>
    <name type="common">Nematode worm</name>
    <dbReference type="NCBI Taxonomy" id="53992"/>
    <lineage>
        <taxon>Eukaryota</taxon>
        <taxon>Metazoa</taxon>
        <taxon>Ecdysozoa</taxon>
        <taxon>Nematoda</taxon>
        <taxon>Chromadorea</taxon>
        <taxon>Rhabditida</taxon>
        <taxon>Rhabditina</taxon>
        <taxon>Rhabditomorpha</taxon>
        <taxon>Strongyloidea</taxon>
        <taxon>Strongylidae</taxon>
        <taxon>Cylicocyclus</taxon>
    </lineage>
</organism>
<protein>
    <submittedName>
        <fullName evidence="2">Uncharacterized protein</fullName>
    </submittedName>
</protein>
<dbReference type="EMBL" id="CATQJL010000001">
    <property type="protein sequence ID" value="CAJ0591104.1"/>
    <property type="molecule type" value="Genomic_DNA"/>
</dbReference>
<feature type="signal peptide" evidence="1">
    <location>
        <begin position="1"/>
        <end position="24"/>
    </location>
</feature>
<keyword evidence="1" id="KW-0732">Signal</keyword>
<evidence type="ECO:0000256" key="1">
    <source>
        <dbReference type="SAM" id="SignalP"/>
    </source>
</evidence>
<reference evidence="2" key="1">
    <citation type="submission" date="2023-07" db="EMBL/GenBank/DDBJ databases">
        <authorList>
            <consortium name="CYATHOMIX"/>
        </authorList>
    </citation>
    <scope>NUCLEOTIDE SEQUENCE</scope>
    <source>
        <strain evidence="2">N/A</strain>
    </source>
</reference>
<accession>A0AA36DQW6</accession>
<gene>
    <name evidence="2" type="ORF">CYNAS_LOCUS3087</name>
</gene>
<comment type="caution">
    <text evidence="2">The sequence shown here is derived from an EMBL/GenBank/DDBJ whole genome shotgun (WGS) entry which is preliminary data.</text>
</comment>
<sequence>MHSSITNMLIQLALIFFLVGETLSHNPTEQQVAANTPAISSVAKVRKPRQAVSEEQRKAIREGTETTNALYGVADMLYKLSMPIRPGAVEGMLGMLGPLGVGIGAYGGMPGIPGAPGGMPGMPGAPGCFVC</sequence>
<name>A0AA36DQW6_CYLNA</name>
<evidence type="ECO:0000313" key="2">
    <source>
        <dbReference type="EMBL" id="CAJ0591104.1"/>
    </source>
</evidence>
<dbReference type="AlphaFoldDB" id="A0AA36DQW6"/>